<dbReference type="PANTHER" id="PTHR42085">
    <property type="entry name" value="F-BOX DOMAIN-CONTAINING PROTEIN"/>
    <property type="match status" value="1"/>
</dbReference>
<comment type="caution">
    <text evidence="2">The sequence shown here is derived from an EMBL/GenBank/DDBJ whole genome shotgun (WGS) entry which is preliminary data.</text>
</comment>
<accession>A0AAN7VX54</accession>
<protein>
    <submittedName>
        <fullName evidence="2">Uncharacterized protein</fullName>
    </submittedName>
</protein>
<name>A0AAN7VX54_9PEZI</name>
<dbReference type="PANTHER" id="PTHR42085:SF2">
    <property type="entry name" value="F-BOX DOMAIN-CONTAINING PROTEIN"/>
    <property type="match status" value="1"/>
</dbReference>
<dbReference type="Proteomes" id="UP001310594">
    <property type="component" value="Unassembled WGS sequence"/>
</dbReference>
<gene>
    <name evidence="2" type="ORF">LTR97_011034</name>
</gene>
<sequence>MPPKSALLTAGTTNPWEKKPNPIKPLTTQGKIAKAEAKKSSIRKNVPREAPASKTASKPKPRSLPPPDETAALARLIAERNVALGKKSYKPGKPMTTQQKIQAADAMKNAKDPYGMAIKEAKKAEKEGRGVKGKRATKSKGAGMMQVLHEQRSSTISFEKKVLAVMSRRTKKAERIVDTKRKEVLADPEKKKLWIDEDVQTAMKSAKGETAKILALLESKKGVDLRSKFVGLVDIGLLPAPGILELNAVDLHGEKAVFRFMRLPKELRLEIYRLVVVEQKTFVRPNSGTGREQPDLAMVSRQVRSEVLPTFYAKNTFCIDLTSVLFSPKDGRIYQSDLGAAEKWADAIDGGKPSSFSYIRNWVLDCAAPGFIASDANDDQDLMLSVRFNRGQGGSWSAVVEVHRDASCIMPGFIEHGSCHVKLTPDWVNEVVIGVCDAAKGGSVTSEMARGLARTLKPRMKELVDCRCRAVEVVRSVERAQEAAAAAVSRGVA</sequence>
<proteinExistence type="predicted"/>
<feature type="region of interest" description="Disordered" evidence="1">
    <location>
        <begin position="1"/>
        <end position="70"/>
    </location>
</feature>
<evidence type="ECO:0000256" key="1">
    <source>
        <dbReference type="SAM" id="MobiDB-lite"/>
    </source>
</evidence>
<dbReference type="InterPro" id="IPR038883">
    <property type="entry name" value="AN11006-like"/>
</dbReference>
<organism evidence="2 3">
    <name type="scientific">Elasticomyces elasticus</name>
    <dbReference type="NCBI Taxonomy" id="574655"/>
    <lineage>
        <taxon>Eukaryota</taxon>
        <taxon>Fungi</taxon>
        <taxon>Dikarya</taxon>
        <taxon>Ascomycota</taxon>
        <taxon>Pezizomycotina</taxon>
        <taxon>Dothideomycetes</taxon>
        <taxon>Dothideomycetidae</taxon>
        <taxon>Mycosphaerellales</taxon>
        <taxon>Teratosphaeriaceae</taxon>
        <taxon>Elasticomyces</taxon>
    </lineage>
</organism>
<reference evidence="2" key="1">
    <citation type="submission" date="2023-08" db="EMBL/GenBank/DDBJ databases">
        <title>Black Yeasts Isolated from many extreme environments.</title>
        <authorList>
            <person name="Coleine C."/>
            <person name="Stajich J.E."/>
            <person name="Selbmann L."/>
        </authorList>
    </citation>
    <scope>NUCLEOTIDE SEQUENCE</scope>
    <source>
        <strain evidence="2">CCFEE 5810</strain>
    </source>
</reference>
<dbReference type="EMBL" id="JAVRQU010000020">
    <property type="protein sequence ID" value="KAK5691863.1"/>
    <property type="molecule type" value="Genomic_DNA"/>
</dbReference>
<evidence type="ECO:0000313" key="2">
    <source>
        <dbReference type="EMBL" id="KAK5691863.1"/>
    </source>
</evidence>
<evidence type="ECO:0000313" key="3">
    <source>
        <dbReference type="Proteomes" id="UP001310594"/>
    </source>
</evidence>
<dbReference type="AlphaFoldDB" id="A0AAN7VX54"/>